<organism evidence="1 2">
    <name type="scientific">Anopheles christyi</name>
    <dbReference type="NCBI Taxonomy" id="43041"/>
    <lineage>
        <taxon>Eukaryota</taxon>
        <taxon>Metazoa</taxon>
        <taxon>Ecdysozoa</taxon>
        <taxon>Arthropoda</taxon>
        <taxon>Hexapoda</taxon>
        <taxon>Insecta</taxon>
        <taxon>Pterygota</taxon>
        <taxon>Neoptera</taxon>
        <taxon>Endopterygota</taxon>
        <taxon>Diptera</taxon>
        <taxon>Nematocera</taxon>
        <taxon>Culicoidea</taxon>
        <taxon>Culicidae</taxon>
        <taxon>Anophelinae</taxon>
        <taxon>Anopheles</taxon>
    </lineage>
</organism>
<evidence type="ECO:0000313" key="2">
    <source>
        <dbReference type="Proteomes" id="UP000075881"/>
    </source>
</evidence>
<reference evidence="1" key="2">
    <citation type="submission" date="2020-05" db="UniProtKB">
        <authorList>
            <consortium name="EnsemblMetazoa"/>
        </authorList>
    </citation>
    <scope>IDENTIFICATION</scope>
    <source>
        <strain evidence="1">ACHKN1017</strain>
    </source>
</reference>
<proteinExistence type="predicted"/>
<accession>A0A182KHS3</accession>
<keyword evidence="2" id="KW-1185">Reference proteome</keyword>
<dbReference type="VEuPathDB" id="VectorBase:ACHR014036"/>
<reference evidence="2" key="1">
    <citation type="submission" date="2013-03" db="EMBL/GenBank/DDBJ databases">
        <title>The Genome Sequence of Anopheles christyi ACHKN1017.</title>
        <authorList>
            <consortium name="The Broad Institute Genomics Platform"/>
            <person name="Neafsey D.E."/>
            <person name="Besansky N."/>
            <person name="Walker B."/>
            <person name="Young S.K."/>
            <person name="Zeng Q."/>
            <person name="Gargeya S."/>
            <person name="Fitzgerald M."/>
            <person name="Haas B."/>
            <person name="Abouelleil A."/>
            <person name="Allen A.W."/>
            <person name="Alvarado L."/>
            <person name="Arachchi H.M."/>
            <person name="Berlin A.M."/>
            <person name="Chapman S.B."/>
            <person name="Gainer-Dewar J."/>
            <person name="Goldberg J."/>
            <person name="Griggs A."/>
            <person name="Gujja S."/>
            <person name="Hansen M."/>
            <person name="Howarth C."/>
            <person name="Imamovic A."/>
            <person name="Ireland A."/>
            <person name="Larimer J."/>
            <person name="McCowan C."/>
            <person name="Murphy C."/>
            <person name="Pearson M."/>
            <person name="Poon T.W."/>
            <person name="Priest M."/>
            <person name="Roberts A."/>
            <person name="Saif S."/>
            <person name="Shea T."/>
            <person name="Sisk P."/>
            <person name="Sykes S."/>
            <person name="Wortman J."/>
            <person name="Nusbaum C."/>
            <person name="Birren B."/>
        </authorList>
    </citation>
    <scope>NUCLEOTIDE SEQUENCE [LARGE SCALE GENOMIC DNA]</scope>
    <source>
        <strain evidence="2">ACHKN1017</strain>
    </source>
</reference>
<sequence>MSSSSPPHPQNEFENPFTIRNCFSVIAETPPKMVLYGSLKPKVSTATDMWRGWSGHV</sequence>
<name>A0A182KHS3_9DIPT</name>
<dbReference type="Proteomes" id="UP000075881">
    <property type="component" value="Unassembled WGS sequence"/>
</dbReference>
<evidence type="ECO:0000313" key="1">
    <source>
        <dbReference type="EnsemblMetazoa" id="ACHR014036-PA"/>
    </source>
</evidence>
<dbReference type="AlphaFoldDB" id="A0A182KHS3"/>
<protein>
    <submittedName>
        <fullName evidence="1">Uncharacterized protein</fullName>
    </submittedName>
</protein>
<dbReference type="EnsemblMetazoa" id="ACHR014036-RA">
    <property type="protein sequence ID" value="ACHR014036-PA"/>
    <property type="gene ID" value="ACHR014036"/>
</dbReference>